<feature type="region of interest" description="Disordered" evidence="1">
    <location>
        <begin position="1"/>
        <end position="20"/>
    </location>
</feature>
<feature type="region of interest" description="Disordered" evidence="1">
    <location>
        <begin position="680"/>
        <end position="716"/>
    </location>
</feature>
<proteinExistence type="predicted"/>
<feature type="compositionally biased region" description="Polar residues" evidence="1">
    <location>
        <begin position="367"/>
        <end position="384"/>
    </location>
</feature>
<reference evidence="2 3" key="1">
    <citation type="submission" date="2019-04" db="EMBL/GenBank/DDBJ databases">
        <title>High contiguity whole genome sequence and gene annotation resource for two Venturia nashicola isolates.</title>
        <authorList>
            <person name="Prokchorchik M."/>
            <person name="Won K."/>
            <person name="Lee Y."/>
            <person name="Choi E.D."/>
            <person name="Segonzac C."/>
            <person name="Sohn K.H."/>
        </authorList>
    </citation>
    <scope>NUCLEOTIDE SEQUENCE [LARGE SCALE GENOMIC DNA]</scope>
    <source>
        <strain evidence="2 3">PRI2</strain>
    </source>
</reference>
<dbReference type="Proteomes" id="UP000298493">
    <property type="component" value="Unassembled WGS sequence"/>
</dbReference>
<feature type="compositionally biased region" description="Polar residues" evidence="1">
    <location>
        <begin position="125"/>
        <end position="138"/>
    </location>
</feature>
<feature type="region of interest" description="Disordered" evidence="1">
    <location>
        <begin position="318"/>
        <end position="337"/>
    </location>
</feature>
<evidence type="ECO:0000256" key="1">
    <source>
        <dbReference type="SAM" id="MobiDB-lite"/>
    </source>
</evidence>
<feature type="region of interest" description="Disordered" evidence="1">
    <location>
        <begin position="262"/>
        <end position="281"/>
    </location>
</feature>
<feature type="region of interest" description="Disordered" evidence="1">
    <location>
        <begin position="787"/>
        <end position="842"/>
    </location>
</feature>
<feature type="compositionally biased region" description="Basic residues" evidence="1">
    <location>
        <begin position="903"/>
        <end position="914"/>
    </location>
</feature>
<comment type="caution">
    <text evidence="2">The sequence shown here is derived from an EMBL/GenBank/DDBJ whole genome shotgun (WGS) entry which is preliminary data.</text>
</comment>
<feature type="region of interest" description="Disordered" evidence="1">
    <location>
        <begin position="125"/>
        <end position="209"/>
    </location>
</feature>
<organism evidence="2 3">
    <name type="scientific">Venturia nashicola</name>
    <dbReference type="NCBI Taxonomy" id="86259"/>
    <lineage>
        <taxon>Eukaryota</taxon>
        <taxon>Fungi</taxon>
        <taxon>Dikarya</taxon>
        <taxon>Ascomycota</taxon>
        <taxon>Pezizomycotina</taxon>
        <taxon>Dothideomycetes</taxon>
        <taxon>Pleosporomycetidae</taxon>
        <taxon>Venturiales</taxon>
        <taxon>Venturiaceae</taxon>
        <taxon>Venturia</taxon>
    </lineage>
</organism>
<name>A0A4Z1NEI3_9PEZI</name>
<dbReference type="AlphaFoldDB" id="A0A4Z1NEI3"/>
<evidence type="ECO:0000313" key="2">
    <source>
        <dbReference type="EMBL" id="TID13741.1"/>
    </source>
</evidence>
<accession>A0A4Z1NEI3</accession>
<feature type="compositionally biased region" description="Polar residues" evidence="1">
    <location>
        <begin position="433"/>
        <end position="444"/>
    </location>
</feature>
<feature type="compositionally biased region" description="Polar residues" evidence="1">
    <location>
        <begin position="825"/>
        <end position="837"/>
    </location>
</feature>
<feature type="compositionally biased region" description="Polar residues" evidence="1">
    <location>
        <begin position="197"/>
        <end position="206"/>
    </location>
</feature>
<feature type="compositionally biased region" description="Low complexity" evidence="1">
    <location>
        <begin position="759"/>
        <end position="775"/>
    </location>
</feature>
<feature type="compositionally biased region" description="Polar residues" evidence="1">
    <location>
        <begin position="581"/>
        <end position="598"/>
    </location>
</feature>
<feature type="compositionally biased region" description="Polar residues" evidence="1">
    <location>
        <begin position="533"/>
        <end position="545"/>
    </location>
</feature>
<dbReference type="EMBL" id="SNSC02000025">
    <property type="protein sequence ID" value="TID13741.1"/>
    <property type="molecule type" value="Genomic_DNA"/>
</dbReference>
<feature type="region of interest" description="Disordered" evidence="1">
    <location>
        <begin position="759"/>
        <end position="778"/>
    </location>
</feature>
<evidence type="ECO:0000313" key="3">
    <source>
        <dbReference type="Proteomes" id="UP000298493"/>
    </source>
</evidence>
<feature type="region of interest" description="Disordered" evidence="1">
    <location>
        <begin position="892"/>
        <end position="919"/>
    </location>
</feature>
<feature type="compositionally biased region" description="Acidic residues" evidence="1">
    <location>
        <begin position="143"/>
        <end position="153"/>
    </location>
</feature>
<feature type="region of interest" description="Disordered" evidence="1">
    <location>
        <begin position="364"/>
        <end position="475"/>
    </location>
</feature>
<protein>
    <submittedName>
        <fullName evidence="2">Uncharacterized protein</fullName>
    </submittedName>
</protein>
<feature type="region of interest" description="Disordered" evidence="1">
    <location>
        <begin position="1001"/>
        <end position="1052"/>
    </location>
</feature>
<feature type="compositionally biased region" description="Polar residues" evidence="1">
    <location>
        <begin position="684"/>
        <end position="694"/>
    </location>
</feature>
<feature type="region of interest" description="Disordered" evidence="1">
    <location>
        <begin position="523"/>
        <end position="623"/>
    </location>
</feature>
<gene>
    <name evidence="2" type="ORF">E6O75_ATG01719</name>
</gene>
<sequence length="1237" mass="134939">MSSRNCCTALPRAYTPDQQPSRAVQLPLTALDGAVTTTTDESSSRYTSARTEDLQEIRQLFANDLLSHRVSLIRRKSRHLHHAYTTKHPSVGELFPKIRNKLSRKSRSKSLNMASFLEQTQLQQAKSELRNTLTSNRGPDSGGYDEDAPELGDIEAAVTPLDGEVDPARGRRRPRSMDVKSALGSGETTHHNGLPRRSTSLSSPHISTGGHLLRRSWSESSLAGGADYSLPQIRLPSFEVAANSNTWKQAVMHSLQISPSIQNFSDVNEPGKGRSPAKEQTLGVETLQRLPSISHTGFLKNSFDHSWAFSHSAKPSIGNDKPVTGRLREPGRTTRSVSEVSMHLQNMRISQHLRSPSQFSHAAFASGTHSAMPSAATSRPNTPENGLPSLPSSPPDVSILHQTSPVESVERRPTPVQRKPTLVQRKATPLQRALSQVSQLSRGGTTLLPAKSARQDRQRSESGFSTDDVPGGWGNVIKGDDAASSMYSTAFESPGLTPRPSVTYLPRPSVATIHEHHPESTVIAEASDENEPLTVTSRQSSSSGCSPVAPISSMPENPSTSNLSENSKSSKVSRFKEDFDTSMTKKSTKRNSLANLFTRSKAKRRSSNIGSLDGSVDEFSSEPKQLQRARLLNEKSDAAGMMAKAINKHHEEKSALFLDPSKVTPRDKMFRQRSQSFIRPRGLSTGTMGSNTSGEGVVSGHLPVPAIRPNESGHRRSTSAETFLKPSFAIPSFDELPIDKGKAAARRSASAGRLRPDFSTSIFSSSLSPESASTSPRVKPRLSFALDPMETTPNLPGSAESRSRSPSFQLNDLPAMMESQPPTPSTFDASRPTTGYISDSGAVDLDDPNLNLGAWSRYPSHTRENRTGSAGTADKVKTRDFAYDINPLNILEEEESSEDSPRGKLKRKAKKKARTGLPKSRSMMIGKEYIKNYVRLIRSPSVEWLHSGKGHRSSISAGGSVEHPELEVIPPVFAAHPILEEEVEHDISPFKQRRRDIELQELAKPGRERGASNVTTSGSVYDGSADAVTTATEQERNRRAASSPDLIREMSGSRASDALDWSRVYESCVYLPRASQSMDRSRHPLDTSEEVSNVDSEIPLLIDSMLARSRASSINTAPMIANATVPLVRKKSKHNHRNVGSVGSVSSIRASSMDLLKTLAEAEERERMKCLEMLTRQRSGATSRSVSHMVNAVEEKAESSDGEEVYVDVETSTVTTYEVQAVAPVVVDVMHTVEASA</sequence>
<keyword evidence="3" id="KW-1185">Reference proteome</keyword>
<feature type="compositionally biased region" description="Low complexity" evidence="1">
    <location>
        <begin position="559"/>
        <end position="572"/>
    </location>
</feature>